<dbReference type="AlphaFoldDB" id="A0A0E9WX35"/>
<dbReference type="EMBL" id="GBXM01013535">
    <property type="protein sequence ID" value="JAH95042.1"/>
    <property type="molecule type" value="Transcribed_RNA"/>
</dbReference>
<name>A0A0E9WX35_ANGAN</name>
<reference evidence="1" key="2">
    <citation type="journal article" date="2015" name="Fish Shellfish Immunol.">
        <title>Early steps in the European eel (Anguilla anguilla)-Vibrio vulnificus interaction in the gills: Role of the RtxA13 toxin.</title>
        <authorList>
            <person name="Callol A."/>
            <person name="Pajuelo D."/>
            <person name="Ebbesson L."/>
            <person name="Teles M."/>
            <person name="MacKenzie S."/>
            <person name="Amaro C."/>
        </authorList>
    </citation>
    <scope>NUCLEOTIDE SEQUENCE</scope>
</reference>
<reference evidence="1" key="1">
    <citation type="submission" date="2014-11" db="EMBL/GenBank/DDBJ databases">
        <authorList>
            <person name="Amaro Gonzalez C."/>
        </authorList>
    </citation>
    <scope>NUCLEOTIDE SEQUENCE</scope>
</reference>
<protein>
    <submittedName>
        <fullName evidence="1">Uncharacterized protein</fullName>
    </submittedName>
</protein>
<sequence>MFIYSRTTQEIAFIYKNNCTCTKCDIVINRTNKDTTKQNKTKKL</sequence>
<accession>A0A0E9WX35</accession>
<organism evidence="1">
    <name type="scientific">Anguilla anguilla</name>
    <name type="common">European freshwater eel</name>
    <name type="synonym">Muraena anguilla</name>
    <dbReference type="NCBI Taxonomy" id="7936"/>
    <lineage>
        <taxon>Eukaryota</taxon>
        <taxon>Metazoa</taxon>
        <taxon>Chordata</taxon>
        <taxon>Craniata</taxon>
        <taxon>Vertebrata</taxon>
        <taxon>Euteleostomi</taxon>
        <taxon>Actinopterygii</taxon>
        <taxon>Neopterygii</taxon>
        <taxon>Teleostei</taxon>
        <taxon>Anguilliformes</taxon>
        <taxon>Anguillidae</taxon>
        <taxon>Anguilla</taxon>
    </lineage>
</organism>
<evidence type="ECO:0000313" key="1">
    <source>
        <dbReference type="EMBL" id="JAH95042.1"/>
    </source>
</evidence>
<proteinExistence type="predicted"/>